<keyword evidence="1" id="KW-0732">Signal</keyword>
<sequence>MASTSGFCRLSSSLHLFSPSVALSTSRACSCARPRVRQCRAAYTARRTQTLSIRMRTLPLSCRGPQNCMQATPPVATRCA</sequence>
<accession>A0A371DR59</accession>
<evidence type="ECO:0000313" key="2">
    <source>
        <dbReference type="EMBL" id="RDX55015.1"/>
    </source>
</evidence>
<reference evidence="2 3" key="1">
    <citation type="journal article" date="2018" name="Biotechnol. Biofuels">
        <title>Integrative visual omics of the white-rot fungus Polyporus brumalis exposes the biotechnological potential of its oxidative enzymes for delignifying raw plant biomass.</title>
        <authorList>
            <person name="Miyauchi S."/>
            <person name="Rancon A."/>
            <person name="Drula E."/>
            <person name="Hage H."/>
            <person name="Chaduli D."/>
            <person name="Favel A."/>
            <person name="Grisel S."/>
            <person name="Henrissat B."/>
            <person name="Herpoel-Gimbert I."/>
            <person name="Ruiz-Duenas F.J."/>
            <person name="Chevret D."/>
            <person name="Hainaut M."/>
            <person name="Lin J."/>
            <person name="Wang M."/>
            <person name="Pangilinan J."/>
            <person name="Lipzen A."/>
            <person name="Lesage-Meessen L."/>
            <person name="Navarro D."/>
            <person name="Riley R."/>
            <person name="Grigoriev I.V."/>
            <person name="Zhou S."/>
            <person name="Raouche S."/>
            <person name="Rosso M.N."/>
        </authorList>
    </citation>
    <scope>NUCLEOTIDE SEQUENCE [LARGE SCALE GENOMIC DNA]</scope>
    <source>
        <strain evidence="2 3">BRFM 1820</strain>
    </source>
</reference>
<protein>
    <recommendedName>
        <fullName evidence="4">Secreted protein</fullName>
    </recommendedName>
</protein>
<name>A0A371DR59_9APHY</name>
<evidence type="ECO:0000313" key="3">
    <source>
        <dbReference type="Proteomes" id="UP000256964"/>
    </source>
</evidence>
<gene>
    <name evidence="2" type="ORF">OH76DRAFT_857151</name>
</gene>
<evidence type="ECO:0008006" key="4">
    <source>
        <dbReference type="Google" id="ProtNLM"/>
    </source>
</evidence>
<keyword evidence="3" id="KW-1185">Reference proteome</keyword>
<dbReference type="EMBL" id="KZ857383">
    <property type="protein sequence ID" value="RDX55015.1"/>
    <property type="molecule type" value="Genomic_DNA"/>
</dbReference>
<feature type="signal peptide" evidence="1">
    <location>
        <begin position="1"/>
        <end position="22"/>
    </location>
</feature>
<organism evidence="2 3">
    <name type="scientific">Lentinus brumalis</name>
    <dbReference type="NCBI Taxonomy" id="2498619"/>
    <lineage>
        <taxon>Eukaryota</taxon>
        <taxon>Fungi</taxon>
        <taxon>Dikarya</taxon>
        <taxon>Basidiomycota</taxon>
        <taxon>Agaricomycotina</taxon>
        <taxon>Agaricomycetes</taxon>
        <taxon>Polyporales</taxon>
        <taxon>Polyporaceae</taxon>
        <taxon>Lentinus</taxon>
    </lineage>
</organism>
<proteinExistence type="predicted"/>
<evidence type="ECO:0000256" key="1">
    <source>
        <dbReference type="SAM" id="SignalP"/>
    </source>
</evidence>
<dbReference type="Proteomes" id="UP000256964">
    <property type="component" value="Unassembled WGS sequence"/>
</dbReference>
<feature type="chain" id="PRO_5016802428" description="Secreted protein" evidence="1">
    <location>
        <begin position="23"/>
        <end position="80"/>
    </location>
</feature>
<dbReference type="AlphaFoldDB" id="A0A371DR59"/>